<name>A0A2S9XKJ4_9BACT</name>
<dbReference type="GO" id="GO:0003988">
    <property type="term" value="F:acetyl-CoA C-acyltransferase activity"/>
    <property type="evidence" value="ECO:0007669"/>
    <property type="project" value="UniProtKB-EC"/>
</dbReference>
<dbReference type="PANTHER" id="PTHR18919">
    <property type="entry name" value="ACETYL-COA C-ACYLTRANSFERASE"/>
    <property type="match status" value="1"/>
</dbReference>
<dbReference type="InterPro" id="IPR020616">
    <property type="entry name" value="Thiolase_N"/>
</dbReference>
<feature type="domain" description="Thiolase N-terminal" evidence="6">
    <location>
        <begin position="16"/>
        <end position="266"/>
    </location>
</feature>
<evidence type="ECO:0000313" key="9">
    <source>
        <dbReference type="Proteomes" id="UP000237968"/>
    </source>
</evidence>
<dbReference type="Pfam" id="PF02803">
    <property type="entry name" value="Thiolase_C"/>
    <property type="match status" value="1"/>
</dbReference>
<organism evidence="8 9">
    <name type="scientific">Enhygromyxa salina</name>
    <dbReference type="NCBI Taxonomy" id="215803"/>
    <lineage>
        <taxon>Bacteria</taxon>
        <taxon>Pseudomonadati</taxon>
        <taxon>Myxococcota</taxon>
        <taxon>Polyangia</taxon>
        <taxon>Nannocystales</taxon>
        <taxon>Nannocystaceae</taxon>
        <taxon>Enhygromyxa</taxon>
    </lineage>
</organism>
<dbReference type="EMBL" id="PVNK01000186">
    <property type="protein sequence ID" value="PRP93385.1"/>
    <property type="molecule type" value="Genomic_DNA"/>
</dbReference>
<feature type="active site" description="Proton acceptor" evidence="4">
    <location>
        <position position="383"/>
    </location>
</feature>
<dbReference type="PIRSF" id="PIRSF000429">
    <property type="entry name" value="Ac-CoA_Ac_transf"/>
    <property type="match status" value="1"/>
</dbReference>
<dbReference type="Pfam" id="PF00108">
    <property type="entry name" value="Thiolase_N"/>
    <property type="match status" value="1"/>
</dbReference>
<comment type="similarity">
    <text evidence="1 5">Belongs to the thiolase-like superfamily. Thiolase family.</text>
</comment>
<dbReference type="SUPFAM" id="SSF53901">
    <property type="entry name" value="Thiolase-like"/>
    <property type="match status" value="2"/>
</dbReference>
<feature type="domain" description="Thiolase C-terminal" evidence="7">
    <location>
        <begin position="279"/>
        <end position="395"/>
    </location>
</feature>
<evidence type="ECO:0000256" key="3">
    <source>
        <dbReference type="ARBA" id="ARBA00023315"/>
    </source>
</evidence>
<dbReference type="RefSeq" id="WP_106393566.1">
    <property type="nucleotide sequence ID" value="NZ_PVNK01000186.1"/>
</dbReference>
<proteinExistence type="inferred from homology"/>
<keyword evidence="9" id="KW-1185">Reference proteome</keyword>
<accession>A0A2S9XKJ4</accession>
<dbReference type="InterPro" id="IPR020617">
    <property type="entry name" value="Thiolase_C"/>
</dbReference>
<comment type="caution">
    <text evidence="8">The sequence shown here is derived from an EMBL/GenBank/DDBJ whole genome shotgun (WGS) entry which is preliminary data.</text>
</comment>
<evidence type="ECO:0000256" key="1">
    <source>
        <dbReference type="ARBA" id="ARBA00010982"/>
    </source>
</evidence>
<evidence type="ECO:0000259" key="7">
    <source>
        <dbReference type="Pfam" id="PF02803"/>
    </source>
</evidence>
<protein>
    <submittedName>
        <fullName evidence="8">Beta-ketothiolase BktB</fullName>
        <ecNumber evidence="8">2.3.1.16</ecNumber>
    </submittedName>
</protein>
<gene>
    <name evidence="8" type="primary">bktB</name>
    <name evidence="8" type="ORF">ENSA5_42840</name>
</gene>
<feature type="active site" description="Acyl-thioester intermediate" evidence="4">
    <location>
        <position position="91"/>
    </location>
</feature>
<dbReference type="AlphaFoldDB" id="A0A2S9XKJ4"/>
<dbReference type="OrthoDB" id="9764638at2"/>
<evidence type="ECO:0000313" key="8">
    <source>
        <dbReference type="EMBL" id="PRP93385.1"/>
    </source>
</evidence>
<dbReference type="Gene3D" id="3.40.47.10">
    <property type="match status" value="2"/>
</dbReference>
<evidence type="ECO:0000256" key="2">
    <source>
        <dbReference type="ARBA" id="ARBA00022679"/>
    </source>
</evidence>
<dbReference type="PANTHER" id="PTHR18919:SF140">
    <property type="entry name" value="ACETYL-COA C-ACETYLTRANSFERASE (ACETOACETYL-COA THIOLASE) (ACAB-5)"/>
    <property type="match status" value="1"/>
</dbReference>
<evidence type="ECO:0000259" key="6">
    <source>
        <dbReference type="Pfam" id="PF00108"/>
    </source>
</evidence>
<dbReference type="InterPro" id="IPR002155">
    <property type="entry name" value="Thiolase"/>
</dbReference>
<reference evidence="8 9" key="1">
    <citation type="submission" date="2018-03" db="EMBL/GenBank/DDBJ databases">
        <title>Draft Genome Sequences of the Obligatory Marine Myxobacteria Enhygromyxa salina SWB005.</title>
        <authorList>
            <person name="Poehlein A."/>
            <person name="Moghaddam J.A."/>
            <person name="Harms H."/>
            <person name="Alanjari M."/>
            <person name="Koenig G.M."/>
            <person name="Daniel R."/>
            <person name="Schaeberle T.F."/>
        </authorList>
    </citation>
    <scope>NUCLEOTIDE SEQUENCE [LARGE SCALE GENOMIC DNA]</scope>
    <source>
        <strain evidence="8 9">SWB005</strain>
    </source>
</reference>
<keyword evidence="3 5" id="KW-0012">Acyltransferase</keyword>
<feature type="active site" description="Proton acceptor" evidence="4">
    <location>
        <position position="353"/>
    </location>
</feature>
<evidence type="ECO:0000256" key="5">
    <source>
        <dbReference type="RuleBase" id="RU003557"/>
    </source>
</evidence>
<sequence>MRFDKAFLPAGGYWSTPFSKWGGSFANLHPLKFAAEIARKALAERAVDAKELAELVVGWTVPSPNCFYAAPWVAGMIGADSVTGAIVSQACATSAAALAHAAAKIESDDNEATLVVLADKTSNGPHMVYPNPLGPGGKPDAEDWVWDSFSRDPWAKNSMLETAENVAREAGVTREQQDALTLHRHQQYEQARSEGFYKRYMVTPVEVNPSGRRVVGTVDYDEGVFATTAEGLAKLRPVMREGGTVTFGSQTHPADGNAGLLVCSRERATAWSRDGAPVRLLSYGQARVEKGYMAKAVVPAARKALADAGLGIGDMKVIKTHNPFAVNDLFFARQMEIEAESFNNYGSSLIFGHPQGPTGARLIAEGIEEARLLGGGHVLFAGCAAGDTAAAVVLEV</sequence>
<evidence type="ECO:0000256" key="4">
    <source>
        <dbReference type="PIRSR" id="PIRSR000429-1"/>
    </source>
</evidence>
<dbReference type="CDD" id="cd00751">
    <property type="entry name" value="thiolase"/>
    <property type="match status" value="1"/>
</dbReference>
<dbReference type="InterPro" id="IPR016039">
    <property type="entry name" value="Thiolase-like"/>
</dbReference>
<keyword evidence="2 5" id="KW-0808">Transferase</keyword>
<dbReference type="Proteomes" id="UP000237968">
    <property type="component" value="Unassembled WGS sequence"/>
</dbReference>
<dbReference type="EC" id="2.3.1.16" evidence="8"/>